<dbReference type="EMBL" id="CAADFP010000118">
    <property type="protein sequence ID" value="VFK30745.1"/>
    <property type="molecule type" value="Genomic_DNA"/>
</dbReference>
<organism evidence="1">
    <name type="scientific">Candidatus Kentrum sp. LPFa</name>
    <dbReference type="NCBI Taxonomy" id="2126335"/>
    <lineage>
        <taxon>Bacteria</taxon>
        <taxon>Pseudomonadati</taxon>
        <taxon>Pseudomonadota</taxon>
        <taxon>Gammaproteobacteria</taxon>
        <taxon>Candidatus Kentrum</taxon>
    </lineage>
</organism>
<reference evidence="1" key="1">
    <citation type="submission" date="2019-02" db="EMBL/GenBank/DDBJ databases">
        <authorList>
            <person name="Gruber-Vodicka R. H."/>
            <person name="Seah K. B. B."/>
        </authorList>
    </citation>
    <scope>NUCLEOTIDE SEQUENCE</scope>
    <source>
        <strain evidence="1">BECK_S312</strain>
        <strain evidence="2">BECK_S426</strain>
    </source>
</reference>
<dbReference type="EMBL" id="CAADFM010000118">
    <property type="protein sequence ID" value="VFK14970.1"/>
    <property type="molecule type" value="Genomic_DNA"/>
</dbReference>
<sequence length="74" mass="8527">MPRNPFKNSMDYPLAELRLDLFIPRSASLMDRIYVSEKNSEKPGLEIKAPPSILARSANMFFQFLLQRNGSHET</sequence>
<accession>A0A450WD48</accession>
<evidence type="ECO:0000313" key="1">
    <source>
        <dbReference type="EMBL" id="VFK14970.1"/>
    </source>
</evidence>
<dbReference type="AlphaFoldDB" id="A0A450WD48"/>
<evidence type="ECO:0000313" key="2">
    <source>
        <dbReference type="EMBL" id="VFK30745.1"/>
    </source>
</evidence>
<gene>
    <name evidence="1" type="ORF">BECKLPF1236A_GA0070988_101188</name>
    <name evidence="2" type="ORF">BECKLPF1236C_GA0070990_101187</name>
</gene>
<protein>
    <submittedName>
        <fullName evidence="1">Uncharacterized protein</fullName>
    </submittedName>
</protein>
<name>A0A450WD48_9GAMM</name>
<proteinExistence type="predicted"/>